<dbReference type="Gene3D" id="3.90.650.10">
    <property type="entry name" value="PurM-like C-terminal domain"/>
    <property type="match status" value="1"/>
</dbReference>
<evidence type="ECO:0000313" key="4">
    <source>
        <dbReference type="EMBL" id="TDA21204.1"/>
    </source>
</evidence>
<evidence type="ECO:0000259" key="3">
    <source>
        <dbReference type="Pfam" id="PF02769"/>
    </source>
</evidence>
<dbReference type="InterPro" id="IPR011854">
    <property type="entry name" value="HypE"/>
</dbReference>
<keyword evidence="5" id="KW-1185">Reference proteome</keyword>
<proteinExistence type="inferred from homology"/>
<dbReference type="InterPro" id="IPR010918">
    <property type="entry name" value="PurM-like_C_dom"/>
</dbReference>
<evidence type="ECO:0000259" key="2">
    <source>
        <dbReference type="Pfam" id="PF00586"/>
    </source>
</evidence>
<evidence type="ECO:0000256" key="1">
    <source>
        <dbReference type="ARBA" id="ARBA00006243"/>
    </source>
</evidence>
<name>A0A4R4FCB4_9FIRM</name>
<dbReference type="Pfam" id="PF00586">
    <property type="entry name" value="AIRS"/>
    <property type="match status" value="1"/>
</dbReference>
<protein>
    <submittedName>
        <fullName evidence="4">Uncharacterized protein</fullName>
    </submittedName>
</protein>
<feature type="domain" description="PurM-like C-terminal" evidence="3">
    <location>
        <begin position="176"/>
        <end position="274"/>
    </location>
</feature>
<dbReference type="Pfam" id="PF02769">
    <property type="entry name" value="AIRS_C"/>
    <property type="match status" value="1"/>
</dbReference>
<sequence>MEESGQKTMSTDIQTVRAVSATSCICGWSKETGAYALAEALNELVAEGAGSLNAQVRILIPESHGSSRLPAVQKQIEKACREQGVPLLSLLQYKTPVASLPLVAVTCTGITECTAQPEDAAGQGREIVLAGWTGLAGMLRIAEEREAELKERFAPAFIKQIEAFNGSIFAGKAIRIAREADIRILRQITEGGIFAALWHLAKEAGTGIDIDMKKISVRQETIEVCENYRLNPYQLTSTGSFLMLAADGGRLAGELRRNGIEAAVIGRMTDNNDKVIRNGEEIRYIDRPAPDEINKIIGHTKSGY</sequence>
<reference evidence="4 5" key="1">
    <citation type="journal article" date="2016" name="Nat. Microbiol.">
        <title>The Mouse Intestinal Bacterial Collection (miBC) provides host-specific insight into cultured diversity and functional potential of the gut microbiota.</title>
        <authorList>
            <person name="Lagkouvardos I."/>
            <person name="Pukall R."/>
            <person name="Abt B."/>
            <person name="Foesel B.U."/>
            <person name="Meier-Kolthoff J.P."/>
            <person name="Kumar N."/>
            <person name="Bresciani A."/>
            <person name="Martinez I."/>
            <person name="Just S."/>
            <person name="Ziegler C."/>
            <person name="Brugiroux S."/>
            <person name="Garzetti D."/>
            <person name="Wenning M."/>
            <person name="Bui T.P."/>
            <person name="Wang J."/>
            <person name="Hugenholtz F."/>
            <person name="Plugge C.M."/>
            <person name="Peterson D.A."/>
            <person name="Hornef M.W."/>
            <person name="Baines J.F."/>
            <person name="Smidt H."/>
            <person name="Walter J."/>
            <person name="Kristiansen K."/>
            <person name="Nielsen H.B."/>
            <person name="Haller D."/>
            <person name="Overmann J."/>
            <person name="Stecher B."/>
            <person name="Clavel T."/>
        </authorList>
    </citation>
    <scope>NUCLEOTIDE SEQUENCE [LARGE SCALE GENOMIC DNA]</scope>
    <source>
        <strain evidence="4 5">DSM 28560</strain>
    </source>
</reference>
<dbReference type="SUPFAM" id="SSF56042">
    <property type="entry name" value="PurM C-terminal domain-like"/>
    <property type="match status" value="1"/>
</dbReference>
<evidence type="ECO:0000313" key="5">
    <source>
        <dbReference type="Proteomes" id="UP000295710"/>
    </source>
</evidence>
<accession>A0A4R4FCB4</accession>
<dbReference type="GO" id="GO:0051604">
    <property type="term" value="P:protein maturation"/>
    <property type="evidence" value="ECO:0007669"/>
    <property type="project" value="TreeGrafter"/>
</dbReference>
<dbReference type="EMBL" id="SMMX01000010">
    <property type="protein sequence ID" value="TDA21204.1"/>
    <property type="molecule type" value="Genomic_DNA"/>
</dbReference>
<dbReference type="PANTHER" id="PTHR30303">
    <property type="entry name" value="HYDROGENASE ISOENZYMES FORMATION PROTEIN HYPE"/>
    <property type="match status" value="1"/>
</dbReference>
<dbReference type="AlphaFoldDB" id="A0A4R4FCB4"/>
<comment type="caution">
    <text evidence="4">The sequence shown here is derived from an EMBL/GenBank/DDBJ whole genome shotgun (WGS) entry which is preliminary data.</text>
</comment>
<dbReference type="Proteomes" id="UP000295710">
    <property type="component" value="Unassembled WGS sequence"/>
</dbReference>
<dbReference type="SUPFAM" id="SSF55326">
    <property type="entry name" value="PurM N-terminal domain-like"/>
    <property type="match status" value="1"/>
</dbReference>
<dbReference type="PANTHER" id="PTHR30303:SF4">
    <property type="entry name" value="HYDROGENASE EXPRESSION_FORMATION PROTEIN HYPE"/>
    <property type="match status" value="1"/>
</dbReference>
<gene>
    <name evidence="4" type="ORF">E1963_12595</name>
</gene>
<dbReference type="InterPro" id="IPR036921">
    <property type="entry name" value="PurM-like_N_sf"/>
</dbReference>
<dbReference type="Gene3D" id="3.30.1330.10">
    <property type="entry name" value="PurM-like, N-terminal domain"/>
    <property type="match status" value="1"/>
</dbReference>
<dbReference type="InterPro" id="IPR036676">
    <property type="entry name" value="PurM-like_C_sf"/>
</dbReference>
<dbReference type="RefSeq" id="WP_132278475.1">
    <property type="nucleotide sequence ID" value="NZ_JAOBST010000069.1"/>
</dbReference>
<organism evidence="4 5">
    <name type="scientific">Extibacter muris</name>
    <dbReference type="NCBI Taxonomy" id="1796622"/>
    <lineage>
        <taxon>Bacteria</taxon>
        <taxon>Bacillati</taxon>
        <taxon>Bacillota</taxon>
        <taxon>Clostridia</taxon>
        <taxon>Lachnospirales</taxon>
        <taxon>Lachnospiraceae</taxon>
        <taxon>Extibacter</taxon>
    </lineage>
</organism>
<comment type="similarity">
    <text evidence="1">Belongs to the HypE family.</text>
</comment>
<feature type="domain" description="PurM-like N-terminal" evidence="2">
    <location>
        <begin position="27"/>
        <end position="110"/>
    </location>
</feature>
<dbReference type="InterPro" id="IPR016188">
    <property type="entry name" value="PurM-like_N"/>
</dbReference>